<sequence length="78" mass="9103">MNKEEQMAIFEANGCGSQPLTWAQTRSMVLTDKVILLDIFSLNGISFPFPSHCVCTYGYDWTREMKVFLTFFFESRLY</sequence>
<evidence type="ECO:0000313" key="3">
    <source>
        <dbReference type="EMBL" id="KAJ6837081.1"/>
    </source>
</evidence>
<evidence type="ECO:0000313" key="1">
    <source>
        <dbReference type="EMBL" id="KAJ6802378.1"/>
    </source>
</evidence>
<evidence type="ECO:0000313" key="2">
    <source>
        <dbReference type="EMBL" id="KAJ6809315.1"/>
    </source>
</evidence>
<organism evidence="1 4">
    <name type="scientific">Iris pallida</name>
    <name type="common">Sweet iris</name>
    <dbReference type="NCBI Taxonomy" id="29817"/>
    <lineage>
        <taxon>Eukaryota</taxon>
        <taxon>Viridiplantae</taxon>
        <taxon>Streptophyta</taxon>
        <taxon>Embryophyta</taxon>
        <taxon>Tracheophyta</taxon>
        <taxon>Spermatophyta</taxon>
        <taxon>Magnoliopsida</taxon>
        <taxon>Liliopsida</taxon>
        <taxon>Asparagales</taxon>
        <taxon>Iridaceae</taxon>
        <taxon>Iridoideae</taxon>
        <taxon>Irideae</taxon>
        <taxon>Iris</taxon>
    </lineage>
</organism>
<dbReference type="EMBL" id="JANAVB010011440">
    <property type="protein sequence ID" value="KAJ6837081.1"/>
    <property type="molecule type" value="Genomic_DNA"/>
</dbReference>
<gene>
    <name evidence="2" type="ORF">M6B38_160090</name>
    <name evidence="1" type="ORF">M6B38_195285</name>
    <name evidence="3" type="ORF">M6B38_323825</name>
</gene>
<keyword evidence="4" id="KW-1185">Reference proteome</keyword>
<dbReference type="AlphaFoldDB" id="A0AAX6EEJ9"/>
<evidence type="ECO:0000313" key="4">
    <source>
        <dbReference type="Proteomes" id="UP001140949"/>
    </source>
</evidence>
<dbReference type="Proteomes" id="UP001140949">
    <property type="component" value="Unassembled WGS sequence"/>
</dbReference>
<accession>A0AAX6EEJ9</accession>
<dbReference type="EMBL" id="JANAVB010037416">
    <property type="protein sequence ID" value="KAJ6802378.1"/>
    <property type="molecule type" value="Genomic_DNA"/>
</dbReference>
<comment type="caution">
    <text evidence="1">The sequence shown here is derived from an EMBL/GenBank/DDBJ whole genome shotgun (WGS) entry which is preliminary data.</text>
</comment>
<proteinExistence type="predicted"/>
<dbReference type="EMBL" id="JANAVB010033017">
    <property type="protein sequence ID" value="KAJ6809315.1"/>
    <property type="molecule type" value="Genomic_DNA"/>
</dbReference>
<reference evidence="1" key="2">
    <citation type="submission" date="2023-04" db="EMBL/GenBank/DDBJ databases">
        <authorList>
            <person name="Bruccoleri R.E."/>
            <person name="Oakeley E.J."/>
            <person name="Faust A.-M."/>
            <person name="Dessus-Babus S."/>
            <person name="Altorfer M."/>
            <person name="Burckhardt D."/>
            <person name="Oertli M."/>
            <person name="Naumann U."/>
            <person name="Petersen F."/>
            <person name="Wong J."/>
        </authorList>
    </citation>
    <scope>NUCLEOTIDE SEQUENCE</scope>
    <source>
        <strain evidence="1">GSM-AAB239-AS_SAM_17_03QT</strain>
        <tissue evidence="1">Leaf</tissue>
    </source>
</reference>
<reference evidence="1" key="1">
    <citation type="journal article" date="2023" name="GigaByte">
        <title>Genome assembly of the bearded iris, Iris pallida Lam.</title>
        <authorList>
            <person name="Bruccoleri R.E."/>
            <person name="Oakeley E.J."/>
            <person name="Faust A.M.E."/>
            <person name="Altorfer M."/>
            <person name="Dessus-Babus S."/>
            <person name="Burckhardt D."/>
            <person name="Oertli M."/>
            <person name="Naumann U."/>
            <person name="Petersen F."/>
            <person name="Wong J."/>
        </authorList>
    </citation>
    <scope>NUCLEOTIDE SEQUENCE</scope>
    <source>
        <strain evidence="1">GSM-AAB239-AS_SAM_17_03QT</strain>
    </source>
</reference>
<name>A0AAX6EEJ9_IRIPA</name>
<protein>
    <submittedName>
        <fullName evidence="1">Abscisic acid 8'-hydroxylase 3</fullName>
    </submittedName>
</protein>